<dbReference type="Gene3D" id="3.20.20.150">
    <property type="entry name" value="Divalent-metal-dependent TIM barrel enzymes"/>
    <property type="match status" value="1"/>
</dbReference>
<comment type="caution">
    <text evidence="2">The sequence shown here is derived from an EMBL/GenBank/DDBJ whole genome shotgun (WGS) entry which is preliminary data.</text>
</comment>
<dbReference type="Proteomes" id="UP001500363">
    <property type="component" value="Unassembled WGS sequence"/>
</dbReference>
<dbReference type="SUPFAM" id="SSF51658">
    <property type="entry name" value="Xylose isomerase-like"/>
    <property type="match status" value="1"/>
</dbReference>
<dbReference type="InterPro" id="IPR013022">
    <property type="entry name" value="Xyl_isomerase-like_TIM-brl"/>
</dbReference>
<dbReference type="RefSeq" id="WP_344171678.1">
    <property type="nucleotide sequence ID" value="NZ_BAAANC010000001.1"/>
</dbReference>
<evidence type="ECO:0000259" key="1">
    <source>
        <dbReference type="Pfam" id="PF01261"/>
    </source>
</evidence>
<name>A0ABN2AGD5_9ACTN</name>
<sequence length="260" mass="27425">MNYTWSVFTKPWAELPGDELGELVAGLGFAGAEIPVRDTAFVTPATAEKVLPAFTEQLRDAGVAPISIASGLEESTFAAAAEAGVPMIRIMAELGPDGYAASVRRNREQLEAAAGFAAQYGVQVGVQPHHGKFVASTLGVVQLLDGLPEQFKVVWDAAHDVLAGDDPKITLELAKDRLGIVNLKNVTYVPTEPGADVGGAWKPWFVQGADGLANWSSAFATLETLGWNGPICLTGQYSDPSVPVGDRLRIDLKAAQAAAR</sequence>
<dbReference type="InterPro" id="IPR036237">
    <property type="entry name" value="Xyl_isomerase-like_sf"/>
</dbReference>
<evidence type="ECO:0000313" key="3">
    <source>
        <dbReference type="Proteomes" id="UP001500363"/>
    </source>
</evidence>
<dbReference type="Pfam" id="PF01261">
    <property type="entry name" value="AP_endonuc_2"/>
    <property type="match status" value="1"/>
</dbReference>
<dbReference type="EMBL" id="BAAANC010000001">
    <property type="protein sequence ID" value="GAA1517967.1"/>
    <property type="molecule type" value="Genomic_DNA"/>
</dbReference>
<dbReference type="InterPro" id="IPR050312">
    <property type="entry name" value="IolE/XylAMocC-like"/>
</dbReference>
<dbReference type="PANTHER" id="PTHR12110">
    <property type="entry name" value="HYDROXYPYRUVATE ISOMERASE"/>
    <property type="match status" value="1"/>
</dbReference>
<organism evidence="2 3">
    <name type="scientific">Kribbella lupini</name>
    <dbReference type="NCBI Taxonomy" id="291602"/>
    <lineage>
        <taxon>Bacteria</taxon>
        <taxon>Bacillati</taxon>
        <taxon>Actinomycetota</taxon>
        <taxon>Actinomycetes</taxon>
        <taxon>Propionibacteriales</taxon>
        <taxon>Kribbellaceae</taxon>
        <taxon>Kribbella</taxon>
    </lineage>
</organism>
<keyword evidence="3" id="KW-1185">Reference proteome</keyword>
<gene>
    <name evidence="2" type="ORF">GCM10009741_16900</name>
</gene>
<evidence type="ECO:0000313" key="2">
    <source>
        <dbReference type="EMBL" id="GAA1517967.1"/>
    </source>
</evidence>
<proteinExistence type="predicted"/>
<accession>A0ABN2AGD5</accession>
<feature type="domain" description="Xylose isomerase-like TIM barrel" evidence="1">
    <location>
        <begin position="23"/>
        <end position="236"/>
    </location>
</feature>
<reference evidence="2 3" key="1">
    <citation type="journal article" date="2019" name="Int. J. Syst. Evol. Microbiol.">
        <title>The Global Catalogue of Microorganisms (GCM) 10K type strain sequencing project: providing services to taxonomists for standard genome sequencing and annotation.</title>
        <authorList>
            <consortium name="The Broad Institute Genomics Platform"/>
            <consortium name="The Broad Institute Genome Sequencing Center for Infectious Disease"/>
            <person name="Wu L."/>
            <person name="Ma J."/>
        </authorList>
    </citation>
    <scope>NUCLEOTIDE SEQUENCE [LARGE SCALE GENOMIC DNA]</scope>
    <source>
        <strain evidence="2 3">JCM 14303</strain>
    </source>
</reference>
<protein>
    <recommendedName>
        <fullName evidence="1">Xylose isomerase-like TIM barrel domain-containing protein</fullName>
    </recommendedName>
</protein>